<dbReference type="Pfam" id="PF00121">
    <property type="entry name" value="TIM"/>
    <property type="match status" value="1"/>
</dbReference>
<keyword evidence="1 2" id="KW-0413">Isomerase</keyword>
<evidence type="ECO:0000313" key="3">
    <source>
        <dbReference type="Proteomes" id="UP000199652"/>
    </source>
</evidence>
<dbReference type="NCBIfam" id="NF003302">
    <property type="entry name" value="PRK04302.1"/>
    <property type="match status" value="1"/>
</dbReference>
<keyword evidence="3" id="KW-1185">Reference proteome</keyword>
<dbReference type="SUPFAM" id="SSF51351">
    <property type="entry name" value="Triosephosphate isomerase (TIM)"/>
    <property type="match status" value="1"/>
</dbReference>
<dbReference type="InterPro" id="IPR013785">
    <property type="entry name" value="Aldolase_TIM"/>
</dbReference>
<dbReference type="EMBL" id="FNOU01000012">
    <property type="protein sequence ID" value="SDX96550.1"/>
    <property type="molecule type" value="Genomic_DNA"/>
</dbReference>
<evidence type="ECO:0000313" key="2">
    <source>
        <dbReference type="EMBL" id="SDX96550.1"/>
    </source>
</evidence>
<dbReference type="InterPro" id="IPR000652">
    <property type="entry name" value="Triosephosphate_isomerase"/>
</dbReference>
<protein>
    <submittedName>
        <fullName evidence="2">Triosephosphate isomerase</fullName>
    </submittedName>
</protein>
<evidence type="ECO:0000256" key="1">
    <source>
        <dbReference type="ARBA" id="ARBA00023235"/>
    </source>
</evidence>
<proteinExistence type="predicted"/>
<dbReference type="RefSeq" id="WP_090245380.1">
    <property type="nucleotide sequence ID" value="NZ_FNOU01000012.1"/>
</dbReference>
<dbReference type="AlphaFoldDB" id="A0A1H3G066"/>
<sequence length="234" mass="24899">METGHNVFLVVNPKSYLYGEEALALAVAADEIAKETGIELYFTCPYADIRQIREKTSHIIVTAQHMDPLTPGRGMGHVLPDSLKAAGADAVFLNHAENPLTISALYKTILRAKELKMTTIVCGDSVVEALALAQLGPDILLAEPTDLIGTGQVAGDDYILDTVSKIRAIDKNIGIMIASGITTAEDVYNVVRLGADGTGGTSGILSAPDPVKRIREMAVAILQAEKDRKTEGEA</sequence>
<dbReference type="PROSITE" id="PS51440">
    <property type="entry name" value="TIM_2"/>
    <property type="match status" value="1"/>
</dbReference>
<dbReference type="Gene3D" id="3.20.20.70">
    <property type="entry name" value="Aldolase class I"/>
    <property type="match status" value="1"/>
</dbReference>
<dbReference type="OrthoDB" id="2571246at2"/>
<dbReference type="STRING" id="1528.SAMN04488579_11236"/>
<organism evidence="2 3">
    <name type="scientific">Eubacterium barkeri</name>
    <name type="common">Clostridium barkeri</name>
    <dbReference type="NCBI Taxonomy" id="1528"/>
    <lineage>
        <taxon>Bacteria</taxon>
        <taxon>Bacillati</taxon>
        <taxon>Bacillota</taxon>
        <taxon>Clostridia</taxon>
        <taxon>Eubacteriales</taxon>
        <taxon>Eubacteriaceae</taxon>
        <taxon>Eubacterium</taxon>
    </lineage>
</organism>
<dbReference type="InterPro" id="IPR035990">
    <property type="entry name" value="TIM_sf"/>
</dbReference>
<name>A0A1H3G066_EUBBA</name>
<gene>
    <name evidence="2" type="ORF">SAMN04488579_11236</name>
</gene>
<reference evidence="3" key="1">
    <citation type="submission" date="2016-10" db="EMBL/GenBank/DDBJ databases">
        <authorList>
            <person name="Varghese N."/>
            <person name="Submissions S."/>
        </authorList>
    </citation>
    <scope>NUCLEOTIDE SEQUENCE [LARGE SCALE GENOMIC DNA]</scope>
    <source>
        <strain evidence="3">VPI 5359</strain>
    </source>
</reference>
<dbReference type="Proteomes" id="UP000199652">
    <property type="component" value="Unassembled WGS sequence"/>
</dbReference>
<accession>A0A1H3G066</accession>
<dbReference type="GO" id="GO:0004807">
    <property type="term" value="F:triose-phosphate isomerase activity"/>
    <property type="evidence" value="ECO:0007669"/>
    <property type="project" value="InterPro"/>
</dbReference>